<dbReference type="SMART" id="SM00368">
    <property type="entry name" value="LRR_RI"/>
    <property type="match status" value="25"/>
</dbReference>
<dbReference type="GO" id="GO:0005634">
    <property type="term" value="C:nucleus"/>
    <property type="evidence" value="ECO:0007669"/>
    <property type="project" value="TreeGrafter"/>
</dbReference>
<gene>
    <name evidence="5" type="ORF">Ctob_009961</name>
</gene>
<evidence type="ECO:0000256" key="1">
    <source>
        <dbReference type="ARBA" id="ARBA00022741"/>
    </source>
</evidence>
<keyword evidence="6" id="KW-1185">Reference proteome</keyword>
<evidence type="ECO:0000256" key="2">
    <source>
        <dbReference type="ARBA" id="ARBA00022840"/>
    </source>
</evidence>
<evidence type="ECO:0000313" key="6">
    <source>
        <dbReference type="Proteomes" id="UP000037460"/>
    </source>
</evidence>
<dbReference type="InterPro" id="IPR036259">
    <property type="entry name" value="MFS_trans_sf"/>
</dbReference>
<dbReference type="Gene3D" id="3.40.50.300">
    <property type="entry name" value="P-loop containing nucleotide triphosphate hydrolases"/>
    <property type="match status" value="1"/>
</dbReference>
<dbReference type="GO" id="GO:0003676">
    <property type="term" value="F:nucleic acid binding"/>
    <property type="evidence" value="ECO:0007669"/>
    <property type="project" value="InterPro"/>
</dbReference>
<name>A0A0M0K248_9EUKA</name>
<sequence>MLKELDISGEQDYGSNIGGTAGVKHVTKMLGVNGGLTKISLARNHLEEEGTKAICEALEQNTTLKELDISGGTYDGDMVPEGNIGGSAGAKHVAKMLGVNGSLTKINVSWNSFGPKGAKVFADALRVNGALTSVELMGNKLGDKGWGAIFAAICGSKDSKIMSLDAFSENISPAGGKLIAEALRTSVTGVLTQLDLSGNQLCGVKYGEGTYTAEGITAIADALHVNGALTALDLSSNCLKDEGVSAVCAAIQSNKETKLASLDFGNNGIRTVGANAVAAMVAVTGGLTALDLSFNDLNDDGVSAVCEAIQSNKETKLASLNFRNNGIGLVGSKSVAAMVAVTGALTEVELDGFALPVKKLKGTDPVETLDLSCKNLGVASAVVIASLISFNGALTSINLSENHLTSMTGNGDEGDMTGIKELAAALGVNGTLTSLDLSSNQLCGLSHFGSGTYTAEGITAIADALRVNGALTSVNLRRNELGDKGWGAIFAAICGNKDSKITSMNASSENISPAGVKLIAEALRTSVTGALTKLSSVSVLAPFFPTSEAAKALGETTVGLIFAAYPLGIVLATPLPPLMMRTFGASLSIGLGLLVSGVATLGFGYLPGSLGTGSPAMLSAALVAMRAVGGMGSAFADVGTFTVITTVGFGSRLGAVISMVEVVIGLAGAGVAVQSAQAADAKAVAEAAGERLTEMIEEIPPRPAEFDGKVCLFKLSANVDEKAVRKALMRFGTIKSCDLSRTPPIVHFASHESAVAAKNAGAPPGLCEGLDTLYNETPYFSRGWCCCEDSLSRELMKRLTAYPALREALNQLQPKVFALSSKADATPIEVEAIENNVAADIERIKKSKFTSKGDKDKVISLYEEYARNTAGALTKTLGSLPLQMLAPGSATAAPAEPLPQVEVPAASPLRLAEGQPLLLLSWQGSGAGGGPRFGVVDATGGRVAAAVTGGEDVELAWDRCSQAVLPWRPPAAGWDAAFVGDARALRDLAEPARRLADDARRMESESALRAVGERARAIADGAARCQTIAHAAREAGGAVRSCVDAAAALFSRSDPKKLQAALGKVRAAIERLQPSALEAALSAALLSSGASGARRYAAGQPLTVRTAGGWRDADVATAGADGLCHRLNFEGPSSEPPATLLLHPWNHAPRELPHAVFEAMRAWWARSLRAHHVHIADALTGKRLDALQQCVAISVRGGVAETQASAIRDAHSLTAWLLAQHGARLEGGPMEGPRGALLTAGPASGKTTLLSQVVMIALQDERTELVPILVKVQVLQQRLLEAPDAFATAWNYIDAFLRLEHEASPPALYRMLRQAMKARRALLLLDGLDEAGAKRDDIERHVVEVLAPHGHVLLCTSRPAGVVEARFAAFRRLALAPLSDAQQESALEQRLGPERAAALLTYVRDVMPRDDDTGQKVTSNPLMLSMVASVYELRQGVGMPATVAELYATASDAMLARGGVMTPELKRLLQRIFFEAHVAQRRLIEDRQLDEAALGLEAPEALAKIRAEAAAMPFEPFGGRAELDHYVEVTEYVEDKGRRGVTFADGTESNWLEPNKLRSSGLNEVAFLQRAMDASASKAAVRVACEARLSVAMREALRTVRESMLVDALPLLSLWQSEPLQLQSSHLSFQEYFAAIALCDEGTELSGNRQPWRWPVWWANAVKLGVEIPGDRFGRGLLRAAGVTGDTLDLSQKLRGDRPTVRRVLAAVVASAGELRTLDLSQNELDAEDARALAPALTKTTLARVDMRGNNIVGDGAVQLAAAVLGNLKIEMFNKIPIKEMRADTFTELDLKGKSIGVEGGMVVAGLIPVMRTLTKLSLAENKLGEAGTKAICEALKQNKMLKELVLSGPYGSNIGYEAGAKHVADMLGVNGTLTEVSLEHYALPIKKLKGTEPVKSLDLSNKHLGNASAIVIASLIGVNGGLTALDLSSNDLTDEGVSAVSEAIQSNKETKLVSLNFGNNGIGPVGANAVAAMVAVTGGLTRLDLSSNQLCGLGRDGRGTYTAEGITAIADALRVNGGLTSINLSGNQLCGIWTGWSEQGQHGTYTAEGITAIADALRINGGLMSIDLSGNQLCGIWTDMSGSQQGTYTAEGITAIADAMRVNGALTVTNLLGKQLDEASAKMLAEVAKQKGISLCGIQRDQTTADFSYSLFTLGLNPPDAILLASDLSQAVVTGALTKISLAKNELGEEGIKAICEALEQNKTLKELDISGGRFVVSNIGGSAGAKHVAKMLGVNGALTKLSLAQNNLEEEGTKAICEALEQNTTLKELDISGHPFLGSNIGGSAGAKHVAKMLGVNGALTVTNLLLNQLDVESAKMLYEVAKQKGISLCGIRRDQTTADFSYQDLKLPDAILLASDLSQAVVTGGLIKVSLAKNQLGEEGTKAICEALEQNKTLKELDISGKMFGKSHIGGTAGVKHVAKMLGVNGALTKIRRRSALVTAPTSRIARIMRPVLGDACWAAVMALANAWLQCAYSSVSVLAPFFPTSEAAKALGETTVGLIFAAYPLGIVLATPLPPLMMRTFGASLSIGVGLLVSGVATIGFGYLPGSLGTGSPAMLSAALVAMRAVGGMGSAFADVGTFTVITTVGFGSRLGAVISMVEVVIGLAGAGGTLAGGMLYELGASTPFGAFRFPFLVMAACSVALVPLVCVALPCGKLREGEGGASDSLLEATYPTLPPKLKEYGLGTARIGELFAMNGVAYFLGALAGGCLIDRYATRAARHRVMGSGWVLMSISYACFGPLAAALPASDEAQLAFIVLGMFGQDGISTEVDKAAVVAVWNSCLAGGGAVGPVLAAALTERYGFDLMAAVFAG</sequence>
<dbReference type="Gene3D" id="3.80.10.10">
    <property type="entry name" value="Ribonuclease Inhibitor"/>
    <property type="match status" value="13"/>
</dbReference>
<proteinExistence type="predicted"/>
<feature type="transmembrane region" description="Helical" evidence="3">
    <location>
        <begin position="587"/>
        <end position="606"/>
    </location>
</feature>
<dbReference type="SUPFAM" id="SSF54928">
    <property type="entry name" value="RNA-binding domain, RBD"/>
    <property type="match status" value="1"/>
</dbReference>
<dbReference type="InterPro" id="IPR035979">
    <property type="entry name" value="RBD_domain_sf"/>
</dbReference>
<keyword evidence="3" id="KW-1133">Transmembrane helix</keyword>
<keyword evidence="3" id="KW-0472">Membrane</keyword>
<keyword evidence="2" id="KW-0067">ATP-binding</keyword>
<dbReference type="SUPFAM" id="SSF103473">
    <property type="entry name" value="MFS general substrate transporter"/>
    <property type="match status" value="2"/>
</dbReference>
<evidence type="ECO:0000256" key="3">
    <source>
        <dbReference type="SAM" id="Phobius"/>
    </source>
</evidence>
<feature type="transmembrane region" description="Helical" evidence="3">
    <location>
        <begin position="2560"/>
        <end position="2578"/>
    </location>
</feature>
<evidence type="ECO:0000259" key="4">
    <source>
        <dbReference type="PROSITE" id="PS50837"/>
    </source>
</evidence>
<protein>
    <submittedName>
        <fullName evidence="5">Protein nlrc3</fullName>
    </submittedName>
</protein>
<comment type="caution">
    <text evidence="5">The sequence shown here is derived from an EMBL/GenBank/DDBJ whole genome shotgun (WGS) entry which is preliminary data.</text>
</comment>
<feature type="transmembrane region" description="Helical" evidence="3">
    <location>
        <begin position="2598"/>
        <end position="2622"/>
    </location>
</feature>
<dbReference type="Proteomes" id="UP000037460">
    <property type="component" value="Unassembled WGS sequence"/>
</dbReference>
<dbReference type="PANTHER" id="PTHR24113">
    <property type="entry name" value="RAN GTPASE-ACTIVATING PROTEIN 1"/>
    <property type="match status" value="1"/>
</dbReference>
<dbReference type="SUPFAM" id="SSF52540">
    <property type="entry name" value="P-loop containing nucleoside triphosphate hydrolases"/>
    <property type="match status" value="1"/>
</dbReference>
<feature type="non-terminal residue" evidence="5">
    <location>
        <position position="2815"/>
    </location>
</feature>
<feature type="transmembrane region" description="Helical" evidence="3">
    <location>
        <begin position="2498"/>
        <end position="2517"/>
    </location>
</feature>
<organism evidence="5 6">
    <name type="scientific">Chrysochromulina tobinii</name>
    <dbReference type="NCBI Taxonomy" id="1460289"/>
    <lineage>
        <taxon>Eukaryota</taxon>
        <taxon>Haptista</taxon>
        <taxon>Haptophyta</taxon>
        <taxon>Prymnesiophyceae</taxon>
        <taxon>Prymnesiales</taxon>
        <taxon>Chrysochromulinaceae</taxon>
        <taxon>Chrysochromulina</taxon>
    </lineage>
</organism>
<dbReference type="InterPro" id="IPR001611">
    <property type="entry name" value="Leu-rich_rpt"/>
</dbReference>
<dbReference type="GO" id="GO:0031267">
    <property type="term" value="F:small GTPase binding"/>
    <property type="evidence" value="ECO:0007669"/>
    <property type="project" value="TreeGrafter"/>
</dbReference>
<dbReference type="PROSITE" id="PS50837">
    <property type="entry name" value="NACHT"/>
    <property type="match status" value="1"/>
</dbReference>
<dbReference type="Pfam" id="PF13516">
    <property type="entry name" value="LRR_6"/>
    <property type="match status" value="6"/>
</dbReference>
<dbReference type="GO" id="GO:0005096">
    <property type="term" value="F:GTPase activator activity"/>
    <property type="evidence" value="ECO:0007669"/>
    <property type="project" value="InterPro"/>
</dbReference>
<dbReference type="CDD" id="cd00590">
    <property type="entry name" value="RRM_SF"/>
    <property type="match status" value="1"/>
</dbReference>
<dbReference type="GO" id="GO:0048471">
    <property type="term" value="C:perinuclear region of cytoplasm"/>
    <property type="evidence" value="ECO:0007669"/>
    <property type="project" value="TreeGrafter"/>
</dbReference>
<feature type="transmembrane region" description="Helical" evidence="3">
    <location>
        <begin position="2726"/>
        <end position="2748"/>
    </location>
</feature>
<dbReference type="InterPro" id="IPR032675">
    <property type="entry name" value="LRR_dom_sf"/>
</dbReference>
<feature type="transmembrane region" description="Helical" evidence="3">
    <location>
        <begin position="618"/>
        <end position="641"/>
    </location>
</feature>
<feature type="transmembrane region" description="Helical" evidence="3">
    <location>
        <begin position="557"/>
        <end position="575"/>
    </location>
</feature>
<dbReference type="EMBL" id="JWZX01001654">
    <property type="protein sequence ID" value="KOO32899.1"/>
    <property type="molecule type" value="Genomic_DNA"/>
</dbReference>
<evidence type="ECO:0000313" key="5">
    <source>
        <dbReference type="EMBL" id="KOO32899.1"/>
    </source>
</evidence>
<reference evidence="6" key="1">
    <citation type="journal article" date="2015" name="PLoS Genet.">
        <title>Genome Sequence and Transcriptome Analyses of Chrysochromulina tobin: Metabolic Tools for Enhanced Algal Fitness in the Prominent Order Prymnesiales (Haptophyceae).</title>
        <authorList>
            <person name="Hovde B.T."/>
            <person name="Deodato C.R."/>
            <person name="Hunsperger H.M."/>
            <person name="Ryken S.A."/>
            <person name="Yost W."/>
            <person name="Jha R.K."/>
            <person name="Patterson J."/>
            <person name="Monnat R.J. Jr."/>
            <person name="Barlow S.B."/>
            <person name="Starkenburg S.R."/>
            <person name="Cattolico R.A."/>
        </authorList>
    </citation>
    <scope>NUCLEOTIDE SEQUENCE</scope>
    <source>
        <strain evidence="6">CCMP291</strain>
    </source>
</reference>
<dbReference type="InterPro" id="IPR027038">
    <property type="entry name" value="RanGap"/>
</dbReference>
<dbReference type="GO" id="GO:0005829">
    <property type="term" value="C:cytosol"/>
    <property type="evidence" value="ECO:0007669"/>
    <property type="project" value="TreeGrafter"/>
</dbReference>
<feature type="transmembrane region" description="Helical" evidence="3">
    <location>
        <begin position="653"/>
        <end position="673"/>
    </location>
</feature>
<dbReference type="OrthoDB" id="8436363at2759"/>
<dbReference type="GO" id="GO:0005524">
    <property type="term" value="F:ATP binding"/>
    <property type="evidence" value="ECO:0007669"/>
    <property type="project" value="UniProtKB-KW"/>
</dbReference>
<accession>A0A0M0K248</accession>
<feature type="transmembrane region" description="Helical" evidence="3">
    <location>
        <begin position="2634"/>
        <end position="2655"/>
    </location>
</feature>
<dbReference type="InterPro" id="IPR027417">
    <property type="entry name" value="P-loop_NTPase"/>
</dbReference>
<dbReference type="InterPro" id="IPR007111">
    <property type="entry name" value="NACHT_NTPase"/>
</dbReference>
<feature type="transmembrane region" description="Helical" evidence="3">
    <location>
        <begin position="2529"/>
        <end position="2548"/>
    </location>
</feature>
<dbReference type="SUPFAM" id="SSF52047">
    <property type="entry name" value="RNI-like"/>
    <property type="match status" value="5"/>
</dbReference>
<dbReference type="Gene3D" id="1.20.1250.20">
    <property type="entry name" value="MFS general substrate transporter like domains"/>
    <property type="match status" value="3"/>
</dbReference>
<dbReference type="GO" id="GO:0006913">
    <property type="term" value="P:nucleocytoplasmic transport"/>
    <property type="evidence" value="ECO:0007669"/>
    <property type="project" value="TreeGrafter"/>
</dbReference>
<keyword evidence="3" id="KW-0812">Transmembrane</keyword>
<dbReference type="PANTHER" id="PTHR24113:SF15">
    <property type="entry name" value="NACHT DOMAIN-CONTAINING PROTEIN"/>
    <property type="match status" value="1"/>
</dbReference>
<keyword evidence="1" id="KW-0547">Nucleotide-binding</keyword>
<feature type="domain" description="NACHT" evidence="4">
    <location>
        <begin position="1234"/>
        <end position="1359"/>
    </location>
</feature>